<keyword evidence="3" id="KW-1185">Reference proteome</keyword>
<feature type="compositionally biased region" description="Polar residues" evidence="1">
    <location>
        <begin position="193"/>
        <end position="205"/>
    </location>
</feature>
<evidence type="ECO:0000313" key="2">
    <source>
        <dbReference type="EMBL" id="KIL54877.1"/>
    </source>
</evidence>
<evidence type="ECO:0000313" key="3">
    <source>
        <dbReference type="Proteomes" id="UP000054549"/>
    </source>
</evidence>
<dbReference type="OrthoDB" id="10035396at2759"/>
<dbReference type="HOGENOM" id="CLU_059013_1_0_1"/>
<feature type="region of interest" description="Disordered" evidence="1">
    <location>
        <begin position="175"/>
        <end position="205"/>
    </location>
</feature>
<evidence type="ECO:0008006" key="4">
    <source>
        <dbReference type="Google" id="ProtNLM"/>
    </source>
</evidence>
<sequence>MIVKTELQRHPTWREVELHEDPIILPHKTNKTICTILLKVRDDRKGSQLRYLTKTSIPILGEIRRVREWLNSPTTRQCSQCQRWGHTVHTCRSRSPFCAICGEAHPSSSHDSECKNCIGAGLSNCSCHREHCINCGDSHSATSKNCEWFKARNSQTTMKTLLDKKRDNNAAIRQARNAAKRPTFGTARKDQAQMPTTGLPTNHNA</sequence>
<evidence type="ECO:0000256" key="1">
    <source>
        <dbReference type="SAM" id="MobiDB-lite"/>
    </source>
</evidence>
<dbReference type="InParanoid" id="A0A0C2W185"/>
<accession>A0A0C2W185</accession>
<dbReference type="AlphaFoldDB" id="A0A0C2W185"/>
<reference evidence="2 3" key="1">
    <citation type="submission" date="2014-04" db="EMBL/GenBank/DDBJ databases">
        <title>Evolutionary Origins and Diversification of the Mycorrhizal Mutualists.</title>
        <authorList>
            <consortium name="DOE Joint Genome Institute"/>
            <consortium name="Mycorrhizal Genomics Consortium"/>
            <person name="Kohler A."/>
            <person name="Kuo A."/>
            <person name="Nagy L.G."/>
            <person name="Floudas D."/>
            <person name="Copeland A."/>
            <person name="Barry K.W."/>
            <person name="Cichocki N."/>
            <person name="Veneault-Fourrey C."/>
            <person name="LaButti K."/>
            <person name="Lindquist E.A."/>
            <person name="Lipzen A."/>
            <person name="Lundell T."/>
            <person name="Morin E."/>
            <person name="Murat C."/>
            <person name="Riley R."/>
            <person name="Ohm R."/>
            <person name="Sun H."/>
            <person name="Tunlid A."/>
            <person name="Henrissat B."/>
            <person name="Grigoriev I.V."/>
            <person name="Hibbett D.S."/>
            <person name="Martin F."/>
        </authorList>
    </citation>
    <scope>NUCLEOTIDE SEQUENCE [LARGE SCALE GENOMIC DNA]</scope>
    <source>
        <strain evidence="2 3">Koide BX008</strain>
    </source>
</reference>
<name>A0A0C2W185_AMAMK</name>
<proteinExistence type="predicted"/>
<organism evidence="2 3">
    <name type="scientific">Amanita muscaria (strain Koide BX008)</name>
    <dbReference type="NCBI Taxonomy" id="946122"/>
    <lineage>
        <taxon>Eukaryota</taxon>
        <taxon>Fungi</taxon>
        <taxon>Dikarya</taxon>
        <taxon>Basidiomycota</taxon>
        <taxon>Agaricomycotina</taxon>
        <taxon>Agaricomycetes</taxon>
        <taxon>Agaricomycetidae</taxon>
        <taxon>Agaricales</taxon>
        <taxon>Pluteineae</taxon>
        <taxon>Amanitaceae</taxon>
        <taxon>Amanita</taxon>
    </lineage>
</organism>
<dbReference type="EMBL" id="KN818609">
    <property type="protein sequence ID" value="KIL54877.1"/>
    <property type="molecule type" value="Genomic_DNA"/>
</dbReference>
<gene>
    <name evidence="2" type="ORF">M378DRAFT_91759</name>
</gene>
<protein>
    <recommendedName>
        <fullName evidence="4">Gag-like protein</fullName>
    </recommendedName>
</protein>
<dbReference type="Proteomes" id="UP000054549">
    <property type="component" value="Unassembled WGS sequence"/>
</dbReference>